<proteinExistence type="predicted"/>
<dbReference type="EMBL" id="JACIBX010000017">
    <property type="protein sequence ID" value="MBB3713606.1"/>
    <property type="molecule type" value="Genomic_DNA"/>
</dbReference>
<comment type="subcellular location">
    <subcellularLocation>
        <location evidence="1">Endomembrane system</location>
        <topology evidence="1">Multi-pass membrane protein</topology>
    </subcellularLocation>
</comment>
<evidence type="ECO:0000256" key="5">
    <source>
        <dbReference type="SAM" id="Phobius"/>
    </source>
</evidence>
<protein>
    <submittedName>
        <fullName evidence="7">Membrane protein</fullName>
    </submittedName>
</protein>
<evidence type="ECO:0000256" key="4">
    <source>
        <dbReference type="ARBA" id="ARBA00023136"/>
    </source>
</evidence>
<organism evidence="7 8">
    <name type="scientific">Limimaricola variabilis</name>
    <dbReference type="NCBI Taxonomy" id="1492771"/>
    <lineage>
        <taxon>Bacteria</taxon>
        <taxon>Pseudomonadati</taxon>
        <taxon>Pseudomonadota</taxon>
        <taxon>Alphaproteobacteria</taxon>
        <taxon>Rhodobacterales</taxon>
        <taxon>Paracoccaceae</taxon>
        <taxon>Limimaricola</taxon>
    </lineage>
</organism>
<dbReference type="RefSeq" id="WP_183475081.1">
    <property type="nucleotide sequence ID" value="NZ_JACIBX010000017.1"/>
</dbReference>
<accession>A0ABR6HT06</accession>
<gene>
    <name evidence="7" type="ORF">FHS00_003210</name>
</gene>
<keyword evidence="3 5" id="KW-1133">Transmembrane helix</keyword>
<evidence type="ECO:0000256" key="2">
    <source>
        <dbReference type="ARBA" id="ARBA00022692"/>
    </source>
</evidence>
<evidence type="ECO:0000259" key="6">
    <source>
        <dbReference type="Pfam" id="PF02656"/>
    </source>
</evidence>
<evidence type="ECO:0000313" key="8">
    <source>
        <dbReference type="Proteomes" id="UP000576152"/>
    </source>
</evidence>
<keyword evidence="8" id="KW-1185">Reference proteome</keyword>
<dbReference type="Pfam" id="PF02656">
    <property type="entry name" value="DUF202"/>
    <property type="match status" value="1"/>
</dbReference>
<keyword evidence="4 5" id="KW-0472">Membrane</keyword>
<feature type="transmembrane region" description="Helical" evidence="5">
    <location>
        <begin position="105"/>
        <end position="128"/>
    </location>
</feature>
<dbReference type="InterPro" id="IPR003807">
    <property type="entry name" value="DUF202"/>
</dbReference>
<keyword evidence="2 5" id="KW-0812">Transmembrane</keyword>
<dbReference type="Proteomes" id="UP000576152">
    <property type="component" value="Unassembled WGS sequence"/>
</dbReference>
<feature type="transmembrane region" description="Helical" evidence="5">
    <location>
        <begin position="36"/>
        <end position="58"/>
    </location>
</feature>
<evidence type="ECO:0000313" key="7">
    <source>
        <dbReference type="EMBL" id="MBB3713606.1"/>
    </source>
</evidence>
<sequence>MDETDGDREIDRKTKWAEDRTDWAEDRTLLANERTFAGWMRTGMAALGVAIGLKAVFGDFSPTWLAKAAASIFIVIAVVIFGAATHETRKAQRRISSHVAEAQGARRMLILAVLLSLGAIATGAILWLL</sequence>
<comment type="caution">
    <text evidence="7">The sequence shown here is derived from an EMBL/GenBank/DDBJ whole genome shotgun (WGS) entry which is preliminary data.</text>
</comment>
<name>A0ABR6HT06_9RHOB</name>
<evidence type="ECO:0000256" key="1">
    <source>
        <dbReference type="ARBA" id="ARBA00004127"/>
    </source>
</evidence>
<feature type="transmembrane region" description="Helical" evidence="5">
    <location>
        <begin position="64"/>
        <end position="84"/>
    </location>
</feature>
<feature type="domain" description="DUF202" evidence="6">
    <location>
        <begin position="27"/>
        <end position="93"/>
    </location>
</feature>
<reference evidence="7 8" key="1">
    <citation type="submission" date="2020-08" db="EMBL/GenBank/DDBJ databases">
        <title>Genomic Encyclopedia of Type Strains, Phase III (KMG-III): the genomes of soil and plant-associated and newly described type strains.</title>
        <authorList>
            <person name="Whitman W."/>
        </authorList>
    </citation>
    <scope>NUCLEOTIDE SEQUENCE [LARGE SCALE GENOMIC DNA]</scope>
    <source>
        <strain evidence="7 8">CECT 8572</strain>
    </source>
</reference>
<evidence type="ECO:0000256" key="3">
    <source>
        <dbReference type="ARBA" id="ARBA00022989"/>
    </source>
</evidence>